<dbReference type="EMBL" id="JACSNR010000008">
    <property type="protein sequence ID" value="MBM6923797.1"/>
    <property type="molecule type" value="Genomic_DNA"/>
</dbReference>
<reference evidence="2 3" key="1">
    <citation type="journal article" date="2021" name="Sci. Rep.">
        <title>The distribution of antibiotic resistance genes in chicken gut microbiota commensals.</title>
        <authorList>
            <person name="Juricova H."/>
            <person name="Matiasovicova J."/>
            <person name="Kubasova T."/>
            <person name="Cejkova D."/>
            <person name="Rychlik I."/>
        </authorList>
    </citation>
    <scope>NUCLEOTIDE SEQUENCE [LARGE SCALE GENOMIC DNA]</scope>
    <source>
        <strain evidence="2 3">An564</strain>
    </source>
</reference>
<accession>A0ABS2GMT2</accession>
<evidence type="ECO:0000313" key="3">
    <source>
        <dbReference type="Proteomes" id="UP000724149"/>
    </source>
</evidence>
<dbReference type="RefSeq" id="WP_204721371.1">
    <property type="nucleotide sequence ID" value="NZ_JACSNR010000008.1"/>
</dbReference>
<evidence type="ECO:0000259" key="1">
    <source>
        <dbReference type="Pfam" id="PF25425"/>
    </source>
</evidence>
<gene>
    <name evidence="2" type="ORF">H9X81_08870</name>
</gene>
<dbReference type="Pfam" id="PF25425">
    <property type="entry name" value="YfjL_N"/>
    <property type="match status" value="1"/>
</dbReference>
<dbReference type="InterPro" id="IPR057359">
    <property type="entry name" value="YfjL_N"/>
</dbReference>
<evidence type="ECO:0000313" key="2">
    <source>
        <dbReference type="EMBL" id="MBM6923797.1"/>
    </source>
</evidence>
<keyword evidence="3" id="KW-1185">Reference proteome</keyword>
<feature type="domain" description="YfjL-like N-terminal" evidence="1">
    <location>
        <begin position="6"/>
        <end position="83"/>
    </location>
</feature>
<organism evidence="2 3">
    <name type="scientific">Hydrogenoanaerobacterium saccharovorans</name>
    <dbReference type="NCBI Taxonomy" id="474960"/>
    <lineage>
        <taxon>Bacteria</taxon>
        <taxon>Bacillati</taxon>
        <taxon>Bacillota</taxon>
        <taxon>Clostridia</taxon>
        <taxon>Eubacteriales</taxon>
        <taxon>Oscillospiraceae</taxon>
        <taxon>Hydrogenoanaerobacterium</taxon>
    </lineage>
</organism>
<protein>
    <recommendedName>
        <fullName evidence="1">YfjL-like N-terminal domain-containing protein</fullName>
    </recommendedName>
</protein>
<proteinExistence type="predicted"/>
<comment type="caution">
    <text evidence="2">The sequence shown here is derived from an EMBL/GenBank/DDBJ whole genome shotgun (WGS) entry which is preliminary data.</text>
</comment>
<dbReference type="Proteomes" id="UP000724149">
    <property type="component" value="Unassembled WGS sequence"/>
</dbReference>
<name>A0ABS2GMT2_9FIRM</name>
<sequence length="286" mass="31991">MSSRFRKILGIAALLGLVFLTGFFINAFYGNPVSALLARNTARQVLEEQFPGEPYTIESCGYNLKNGCYTVRVSREGSMDDWFDIDVEPDGTFRSHDYADRVPNCWNTWNRLSQDYYDLGKTVMELPDFPEGKASLPGVSGESVYVSAHLRFCDREYPEEYSIFVEDLKVDGVYDLAELGAVAGELNVRAVNEDLTPETAASIMLKIHELTEEAGIRYAVMDFSLERQENSREPEDYIAAPLFPVSEITPDGLAERIREADAAYKAWVEAEDAAAQKAENAEKGTT</sequence>